<dbReference type="GO" id="GO:0000155">
    <property type="term" value="F:phosphorelay sensor kinase activity"/>
    <property type="evidence" value="ECO:0007669"/>
    <property type="project" value="InterPro"/>
</dbReference>
<dbReference type="EMBL" id="FNAQ01000001">
    <property type="protein sequence ID" value="SDD73897.1"/>
    <property type="molecule type" value="Genomic_DNA"/>
</dbReference>
<dbReference type="PROSITE" id="PS50113">
    <property type="entry name" value="PAC"/>
    <property type="match status" value="1"/>
</dbReference>
<feature type="domain" description="PAS" evidence="5">
    <location>
        <begin position="166"/>
        <end position="211"/>
    </location>
</feature>
<evidence type="ECO:0000256" key="2">
    <source>
        <dbReference type="ARBA" id="ARBA00012438"/>
    </source>
</evidence>
<dbReference type="SUPFAM" id="SSF55785">
    <property type="entry name" value="PYP-like sensor domain (PAS domain)"/>
    <property type="match status" value="2"/>
</dbReference>
<dbReference type="EC" id="2.7.13.3" evidence="2"/>
<evidence type="ECO:0000259" key="4">
    <source>
        <dbReference type="PROSITE" id="PS50109"/>
    </source>
</evidence>
<dbReference type="SMART" id="SM00091">
    <property type="entry name" value="PAS"/>
    <property type="match status" value="2"/>
</dbReference>
<dbReference type="OrthoDB" id="9815750at2"/>
<reference evidence="8" key="1">
    <citation type="submission" date="2016-10" db="EMBL/GenBank/DDBJ databases">
        <authorList>
            <person name="Varghese N."/>
            <person name="Submissions S."/>
        </authorList>
    </citation>
    <scope>NUCLEOTIDE SEQUENCE [LARGE SCALE GENOMIC DNA]</scope>
    <source>
        <strain evidence="8">DSM 8987</strain>
    </source>
</reference>
<dbReference type="CDD" id="cd00130">
    <property type="entry name" value="PAS"/>
    <property type="match status" value="2"/>
</dbReference>
<dbReference type="SUPFAM" id="SSF55874">
    <property type="entry name" value="ATPase domain of HSP90 chaperone/DNA topoisomerase II/histidine kinase"/>
    <property type="match status" value="1"/>
</dbReference>
<dbReference type="Gene3D" id="1.10.287.130">
    <property type="match status" value="1"/>
</dbReference>
<dbReference type="InterPro" id="IPR035965">
    <property type="entry name" value="PAS-like_dom_sf"/>
</dbReference>
<feature type="domain" description="PAC" evidence="6">
    <location>
        <begin position="99"/>
        <end position="151"/>
    </location>
</feature>
<evidence type="ECO:0000259" key="5">
    <source>
        <dbReference type="PROSITE" id="PS50112"/>
    </source>
</evidence>
<dbReference type="InterPro" id="IPR004358">
    <property type="entry name" value="Sig_transdc_His_kin-like_C"/>
</dbReference>
<feature type="domain" description="Histidine kinase" evidence="4">
    <location>
        <begin position="307"/>
        <end position="550"/>
    </location>
</feature>
<dbReference type="Gene3D" id="3.30.450.20">
    <property type="entry name" value="PAS domain"/>
    <property type="match status" value="2"/>
</dbReference>
<keyword evidence="3" id="KW-0597">Phosphoprotein</keyword>
<sequence>MITELEPLEAGRLQRLLEQALALPAEQRELIFQGLSRFSRELVLCFDAAGVLRHVSANCQAQLGCSAAELLAEPGRLEALVHPDDLALWHERHLDPGHEPFEVRLLAASGQREWFEHYCRLLTDVSGAPLGRIGTFLNVSQRRRGAEELEARNTELQRLVTQVECIKREWESSLDCIDQVIVLVDVEGVICRINRAVTRLYGQEPAALVGQPLAAFLPAAVVDTVLNYGSGEFFDDRLQRWFAWQSVPLATQQLVTRRAELVVTLHDVTELRHVTTELAEAYASQQQTQTQLVQQEKLATIGQMAAGVAHEINNPVGFIKSNLGTLAKYAGRLRGYIDQLEQLLRQTGDAAALSGLQEARRQHKVTGALEDIDDLIAESLDGAGRVQVIVQNLKSFSRVDDAGFQWTDLHECLESSLNIAWNEIKYRARVERDYAELPPLYCCPQQLNQVFLNLLVNAAQAIAEQGLIELRTRQEGDFLVVEIEDSGCGMAPEVIERIFDPFYTTKPAGEGSGLGLSICSDIVQKHHGELRVRSVIGRGSCFSVRLPLTAGEGADAVDRPAPAASYARRLQGAVKPRSGPIGR</sequence>
<organism evidence="7 8">
    <name type="scientific">Desulfuromonas thiophila</name>
    <dbReference type="NCBI Taxonomy" id="57664"/>
    <lineage>
        <taxon>Bacteria</taxon>
        <taxon>Pseudomonadati</taxon>
        <taxon>Thermodesulfobacteriota</taxon>
        <taxon>Desulfuromonadia</taxon>
        <taxon>Desulfuromonadales</taxon>
        <taxon>Desulfuromonadaceae</taxon>
        <taxon>Desulfuromonas</taxon>
    </lineage>
</organism>
<dbReference type="PROSITE" id="PS50109">
    <property type="entry name" value="HIS_KIN"/>
    <property type="match status" value="1"/>
</dbReference>
<dbReference type="InterPro" id="IPR003661">
    <property type="entry name" value="HisK_dim/P_dom"/>
</dbReference>
<evidence type="ECO:0000256" key="1">
    <source>
        <dbReference type="ARBA" id="ARBA00000085"/>
    </source>
</evidence>
<dbReference type="STRING" id="57664.SAMN05661003_101159"/>
<dbReference type="SMART" id="SM00387">
    <property type="entry name" value="HATPase_c"/>
    <property type="match status" value="1"/>
</dbReference>
<keyword evidence="8" id="KW-1185">Reference proteome</keyword>
<dbReference type="SMART" id="SM00388">
    <property type="entry name" value="HisKA"/>
    <property type="match status" value="1"/>
</dbReference>
<dbReference type="InterPro" id="IPR003594">
    <property type="entry name" value="HATPase_dom"/>
</dbReference>
<dbReference type="InterPro" id="IPR000014">
    <property type="entry name" value="PAS"/>
</dbReference>
<dbReference type="PROSITE" id="PS50112">
    <property type="entry name" value="PAS"/>
    <property type="match status" value="1"/>
</dbReference>
<dbReference type="AlphaFoldDB" id="A0A1G6X999"/>
<evidence type="ECO:0000313" key="8">
    <source>
        <dbReference type="Proteomes" id="UP000243205"/>
    </source>
</evidence>
<dbReference type="PRINTS" id="PR00344">
    <property type="entry name" value="BCTRLSENSOR"/>
</dbReference>
<dbReference type="InterPro" id="IPR036097">
    <property type="entry name" value="HisK_dim/P_sf"/>
</dbReference>
<evidence type="ECO:0000313" key="7">
    <source>
        <dbReference type="EMBL" id="SDD73897.1"/>
    </source>
</evidence>
<dbReference type="PANTHER" id="PTHR43065:SF50">
    <property type="entry name" value="HISTIDINE KINASE"/>
    <property type="match status" value="1"/>
</dbReference>
<dbReference type="InterPro" id="IPR036890">
    <property type="entry name" value="HATPase_C_sf"/>
</dbReference>
<dbReference type="InterPro" id="IPR000700">
    <property type="entry name" value="PAS-assoc_C"/>
</dbReference>
<dbReference type="CDD" id="cd00082">
    <property type="entry name" value="HisKA"/>
    <property type="match status" value="1"/>
</dbReference>
<gene>
    <name evidence="7" type="ORF">SAMN05661003_101159</name>
</gene>
<dbReference type="Pfam" id="PF02518">
    <property type="entry name" value="HATPase_c"/>
    <property type="match status" value="1"/>
</dbReference>
<proteinExistence type="predicted"/>
<dbReference type="Pfam" id="PF08447">
    <property type="entry name" value="PAS_3"/>
    <property type="match status" value="1"/>
</dbReference>
<dbReference type="SUPFAM" id="SSF47384">
    <property type="entry name" value="Homodimeric domain of signal transducing histidine kinase"/>
    <property type="match status" value="1"/>
</dbReference>
<comment type="catalytic activity">
    <reaction evidence="1">
        <text>ATP + protein L-histidine = ADP + protein N-phospho-L-histidine.</text>
        <dbReference type="EC" id="2.7.13.3"/>
    </reaction>
</comment>
<dbReference type="RefSeq" id="WP_092075311.1">
    <property type="nucleotide sequence ID" value="NZ_FNAQ01000001.1"/>
</dbReference>
<dbReference type="Gene3D" id="3.30.565.10">
    <property type="entry name" value="Histidine kinase-like ATPase, C-terminal domain"/>
    <property type="match status" value="1"/>
</dbReference>
<name>A0A1G6X999_9BACT</name>
<dbReference type="PANTHER" id="PTHR43065">
    <property type="entry name" value="SENSOR HISTIDINE KINASE"/>
    <property type="match status" value="1"/>
</dbReference>
<evidence type="ECO:0000256" key="3">
    <source>
        <dbReference type="ARBA" id="ARBA00022553"/>
    </source>
</evidence>
<protein>
    <recommendedName>
        <fullName evidence="2">histidine kinase</fullName>
        <ecNumber evidence="2">2.7.13.3</ecNumber>
    </recommendedName>
</protein>
<dbReference type="Proteomes" id="UP000243205">
    <property type="component" value="Unassembled WGS sequence"/>
</dbReference>
<dbReference type="InterPro" id="IPR013655">
    <property type="entry name" value="PAS_fold_3"/>
</dbReference>
<evidence type="ECO:0000259" key="6">
    <source>
        <dbReference type="PROSITE" id="PS50113"/>
    </source>
</evidence>
<accession>A0A1G6X999</accession>
<dbReference type="InterPro" id="IPR005467">
    <property type="entry name" value="His_kinase_dom"/>
</dbReference>